<feature type="binding site" description="axial binding residue" evidence="8">
    <location>
        <position position="463"/>
    </location>
    <ligand>
        <name>heme</name>
        <dbReference type="ChEBI" id="CHEBI:30413"/>
    </ligand>
    <ligandPart>
        <name>Fe</name>
        <dbReference type="ChEBI" id="CHEBI:18248"/>
    </ligandPart>
</feature>
<protein>
    <recommendedName>
        <fullName evidence="12">Cytochrome P450</fullName>
    </recommendedName>
</protein>
<keyword evidence="3 8" id="KW-0349">Heme</keyword>
<evidence type="ECO:0000256" key="5">
    <source>
        <dbReference type="ARBA" id="ARBA00023002"/>
    </source>
</evidence>
<evidence type="ECO:0000256" key="3">
    <source>
        <dbReference type="ARBA" id="ARBA00022617"/>
    </source>
</evidence>
<dbReference type="InterPro" id="IPR036396">
    <property type="entry name" value="Cyt_P450_sf"/>
</dbReference>
<dbReference type="GO" id="GO:0020037">
    <property type="term" value="F:heme binding"/>
    <property type="evidence" value="ECO:0007669"/>
    <property type="project" value="InterPro"/>
</dbReference>
<dbReference type="InterPro" id="IPR002403">
    <property type="entry name" value="Cyt_P450_E_grp-IV"/>
</dbReference>
<dbReference type="SUPFAM" id="SSF48264">
    <property type="entry name" value="Cytochrome P450"/>
    <property type="match status" value="1"/>
</dbReference>
<accession>A0A8H3ISI6</accession>
<comment type="cofactor">
    <cofactor evidence="1 8">
        <name>heme</name>
        <dbReference type="ChEBI" id="CHEBI:30413"/>
    </cofactor>
</comment>
<dbReference type="GO" id="GO:0004497">
    <property type="term" value="F:monooxygenase activity"/>
    <property type="evidence" value="ECO:0007669"/>
    <property type="project" value="UniProtKB-KW"/>
</dbReference>
<dbReference type="InterPro" id="IPR001128">
    <property type="entry name" value="Cyt_P450"/>
</dbReference>
<evidence type="ECO:0000313" key="11">
    <source>
        <dbReference type="Proteomes" id="UP000664534"/>
    </source>
</evidence>
<organism evidence="10 11">
    <name type="scientific">Imshaugia aleurites</name>
    <dbReference type="NCBI Taxonomy" id="172621"/>
    <lineage>
        <taxon>Eukaryota</taxon>
        <taxon>Fungi</taxon>
        <taxon>Dikarya</taxon>
        <taxon>Ascomycota</taxon>
        <taxon>Pezizomycotina</taxon>
        <taxon>Lecanoromycetes</taxon>
        <taxon>OSLEUM clade</taxon>
        <taxon>Lecanoromycetidae</taxon>
        <taxon>Lecanorales</taxon>
        <taxon>Lecanorineae</taxon>
        <taxon>Parmeliaceae</taxon>
        <taxon>Imshaugia</taxon>
    </lineage>
</organism>
<feature type="transmembrane region" description="Helical" evidence="9">
    <location>
        <begin position="7"/>
        <end position="26"/>
    </location>
</feature>
<evidence type="ECO:0000256" key="7">
    <source>
        <dbReference type="ARBA" id="ARBA00023033"/>
    </source>
</evidence>
<dbReference type="PANTHER" id="PTHR46206:SF1">
    <property type="entry name" value="P450, PUTATIVE (EUROFUNG)-RELATED"/>
    <property type="match status" value="1"/>
</dbReference>
<keyword evidence="4 8" id="KW-0479">Metal-binding</keyword>
<keyword evidence="11" id="KW-1185">Reference proteome</keyword>
<dbReference type="CDD" id="cd11041">
    <property type="entry name" value="CYP503A1-like"/>
    <property type="match status" value="1"/>
</dbReference>
<evidence type="ECO:0000256" key="8">
    <source>
        <dbReference type="PIRSR" id="PIRSR602403-1"/>
    </source>
</evidence>
<keyword evidence="9" id="KW-0472">Membrane</keyword>
<sequence>MDAYLGFLPVCIVLVFAIPTLFMYAWTINTAFADGLPWADLRNEAFKTTRASLRQVFNCKMVLQDAYTKFSKKGQPFVVSDSSFQPQIMLPREYIKWLTAQPEAVLSIWPIRSKRRALGAMMSTVDHKTTIAFLDKIVGRFLTSNLGNVQADVSDEMGASVDAALGFDEERWHEVNLMQTFKKIGDRTGVRALFGLELCRDQHFLRVLGHYNTLMGIGILLSGHLPPIIRPIGALLLVLPFQFCKARFKNLLTPVIKERMQQVACEPDDATLEAKSQDFLTQSVRVIMKDKRNACQSAGYVADQFLVLSFATLASTSLVASNLFLDIISSAPSLFAYELLRSEAAKIFESERDWADPVALKKLVLTDSAIRESLRLSSIQTRGFLRAVVSPDGLTLPNGTHVPQGTWLGVPVQAVHMDGSLYDEPYEYNPVRFAKMRSAGYEKVDATDTSDTFLGWSYGRYACPGRWFAVQNLKLMIAYITLNYEIQPIGKRPESVVFGDANVPSMSTCIKVRRRKRT</sequence>
<dbReference type="Proteomes" id="UP000664534">
    <property type="component" value="Unassembled WGS sequence"/>
</dbReference>
<evidence type="ECO:0000256" key="1">
    <source>
        <dbReference type="ARBA" id="ARBA00001971"/>
    </source>
</evidence>
<gene>
    <name evidence="10" type="ORF">IMSHALPRED_006212</name>
</gene>
<keyword evidence="9" id="KW-0812">Transmembrane</keyword>
<keyword evidence="6 8" id="KW-0408">Iron</keyword>
<evidence type="ECO:0000256" key="6">
    <source>
        <dbReference type="ARBA" id="ARBA00023004"/>
    </source>
</evidence>
<evidence type="ECO:0000256" key="9">
    <source>
        <dbReference type="SAM" id="Phobius"/>
    </source>
</evidence>
<dbReference type="AlphaFoldDB" id="A0A8H3ISI6"/>
<evidence type="ECO:0000313" key="10">
    <source>
        <dbReference type="EMBL" id="CAF9924489.1"/>
    </source>
</evidence>
<dbReference type="GO" id="GO:0005506">
    <property type="term" value="F:iron ion binding"/>
    <property type="evidence" value="ECO:0007669"/>
    <property type="project" value="InterPro"/>
</dbReference>
<dbReference type="EMBL" id="CAJPDT010000036">
    <property type="protein sequence ID" value="CAF9924489.1"/>
    <property type="molecule type" value="Genomic_DNA"/>
</dbReference>
<dbReference type="PANTHER" id="PTHR46206">
    <property type="entry name" value="CYTOCHROME P450"/>
    <property type="match status" value="1"/>
</dbReference>
<evidence type="ECO:0000256" key="4">
    <source>
        <dbReference type="ARBA" id="ARBA00022723"/>
    </source>
</evidence>
<keyword evidence="5" id="KW-0560">Oxidoreductase</keyword>
<reference evidence="10" key="1">
    <citation type="submission" date="2021-03" db="EMBL/GenBank/DDBJ databases">
        <authorList>
            <person name="Tagirdzhanova G."/>
        </authorList>
    </citation>
    <scope>NUCLEOTIDE SEQUENCE</scope>
</reference>
<keyword evidence="9" id="KW-1133">Transmembrane helix</keyword>
<dbReference type="OrthoDB" id="1844152at2759"/>
<evidence type="ECO:0000256" key="2">
    <source>
        <dbReference type="ARBA" id="ARBA00010617"/>
    </source>
</evidence>
<dbReference type="PRINTS" id="PR00465">
    <property type="entry name" value="EP450IV"/>
</dbReference>
<comment type="caution">
    <text evidence="10">The sequence shown here is derived from an EMBL/GenBank/DDBJ whole genome shotgun (WGS) entry which is preliminary data.</text>
</comment>
<proteinExistence type="inferred from homology"/>
<name>A0A8H3ISI6_9LECA</name>
<dbReference type="Gene3D" id="1.10.630.10">
    <property type="entry name" value="Cytochrome P450"/>
    <property type="match status" value="1"/>
</dbReference>
<keyword evidence="7" id="KW-0503">Monooxygenase</keyword>
<dbReference type="GO" id="GO:0016705">
    <property type="term" value="F:oxidoreductase activity, acting on paired donors, with incorporation or reduction of molecular oxygen"/>
    <property type="evidence" value="ECO:0007669"/>
    <property type="project" value="InterPro"/>
</dbReference>
<evidence type="ECO:0008006" key="12">
    <source>
        <dbReference type="Google" id="ProtNLM"/>
    </source>
</evidence>
<dbReference type="Pfam" id="PF00067">
    <property type="entry name" value="p450"/>
    <property type="match status" value="1"/>
</dbReference>
<comment type="similarity">
    <text evidence="2">Belongs to the cytochrome P450 family.</text>
</comment>